<protein>
    <submittedName>
        <fullName evidence="13">Putative 5-hydroxytryptamine receptor 2B-like isoform X3</fullName>
    </submittedName>
</protein>
<feature type="compositionally biased region" description="Polar residues" evidence="10">
    <location>
        <begin position="360"/>
        <end position="373"/>
    </location>
</feature>
<evidence type="ECO:0000256" key="7">
    <source>
        <dbReference type="ARBA" id="ARBA00023170"/>
    </source>
</evidence>
<keyword evidence="7 9" id="KW-0675">Receptor</keyword>
<dbReference type="PROSITE" id="PS50262">
    <property type="entry name" value="G_PROTEIN_RECEP_F1_2"/>
    <property type="match status" value="1"/>
</dbReference>
<evidence type="ECO:0000256" key="1">
    <source>
        <dbReference type="ARBA" id="ARBA00004651"/>
    </source>
</evidence>
<keyword evidence="4 11" id="KW-1133">Transmembrane helix</keyword>
<evidence type="ECO:0000256" key="2">
    <source>
        <dbReference type="ARBA" id="ARBA00022475"/>
    </source>
</evidence>
<reference evidence="13 14" key="1">
    <citation type="journal article" date="2017" name="PLoS Biol.">
        <title>The sea cucumber genome provides insights into morphological evolution and visceral regeneration.</title>
        <authorList>
            <person name="Zhang X."/>
            <person name="Sun L."/>
            <person name="Yuan J."/>
            <person name="Sun Y."/>
            <person name="Gao Y."/>
            <person name="Zhang L."/>
            <person name="Li S."/>
            <person name="Dai H."/>
            <person name="Hamel J.F."/>
            <person name="Liu C."/>
            <person name="Yu Y."/>
            <person name="Liu S."/>
            <person name="Lin W."/>
            <person name="Guo K."/>
            <person name="Jin S."/>
            <person name="Xu P."/>
            <person name="Storey K.B."/>
            <person name="Huan P."/>
            <person name="Zhang T."/>
            <person name="Zhou Y."/>
            <person name="Zhang J."/>
            <person name="Lin C."/>
            <person name="Li X."/>
            <person name="Xing L."/>
            <person name="Huo D."/>
            <person name="Sun M."/>
            <person name="Wang L."/>
            <person name="Mercier A."/>
            <person name="Li F."/>
            <person name="Yang H."/>
            <person name="Xiang J."/>
        </authorList>
    </citation>
    <scope>NUCLEOTIDE SEQUENCE [LARGE SCALE GENOMIC DNA]</scope>
    <source>
        <strain evidence="13">Shaxun</strain>
        <tissue evidence="13">Muscle</tissue>
    </source>
</reference>
<keyword evidence="5 9" id="KW-0297">G-protein coupled receptor</keyword>
<feature type="transmembrane region" description="Helical" evidence="11">
    <location>
        <begin position="187"/>
        <end position="210"/>
    </location>
</feature>
<keyword evidence="14" id="KW-1185">Reference proteome</keyword>
<dbReference type="Proteomes" id="UP000230750">
    <property type="component" value="Unassembled WGS sequence"/>
</dbReference>
<comment type="caution">
    <text evidence="13">The sequence shown here is derived from an EMBL/GenBank/DDBJ whole genome shotgun (WGS) entry which is preliminary data.</text>
</comment>
<feature type="region of interest" description="Disordered" evidence="10">
    <location>
        <begin position="327"/>
        <end position="385"/>
    </location>
</feature>
<feature type="transmembrane region" description="Helical" evidence="11">
    <location>
        <begin position="230"/>
        <end position="250"/>
    </location>
</feature>
<dbReference type="EMBL" id="MRZV01001173">
    <property type="protein sequence ID" value="PIK40022.1"/>
    <property type="molecule type" value="Genomic_DNA"/>
</dbReference>
<feature type="transmembrane region" description="Helical" evidence="11">
    <location>
        <begin position="70"/>
        <end position="94"/>
    </location>
</feature>
<evidence type="ECO:0000259" key="12">
    <source>
        <dbReference type="PROSITE" id="PS50262"/>
    </source>
</evidence>
<dbReference type="AlphaFoldDB" id="A0A2G8JWB1"/>
<evidence type="ECO:0000256" key="11">
    <source>
        <dbReference type="SAM" id="Phobius"/>
    </source>
</evidence>
<evidence type="ECO:0000256" key="8">
    <source>
        <dbReference type="ARBA" id="ARBA00023224"/>
    </source>
</evidence>
<evidence type="ECO:0000256" key="9">
    <source>
        <dbReference type="RuleBase" id="RU000688"/>
    </source>
</evidence>
<name>A0A2G8JWB1_STIJA</name>
<feature type="transmembrane region" description="Helical" evidence="11">
    <location>
        <begin position="145"/>
        <end position="166"/>
    </location>
</feature>
<accession>A0A2G8JWB1</accession>
<evidence type="ECO:0000256" key="4">
    <source>
        <dbReference type="ARBA" id="ARBA00022989"/>
    </source>
</evidence>
<dbReference type="SUPFAM" id="SSF81321">
    <property type="entry name" value="Family A G protein-coupled receptor-like"/>
    <property type="match status" value="1"/>
</dbReference>
<comment type="similarity">
    <text evidence="9">Belongs to the G-protein coupled receptor 1 family.</text>
</comment>
<feature type="compositionally biased region" description="Basic and acidic residues" evidence="10">
    <location>
        <begin position="374"/>
        <end position="384"/>
    </location>
</feature>
<evidence type="ECO:0000256" key="10">
    <source>
        <dbReference type="SAM" id="MobiDB-lite"/>
    </source>
</evidence>
<dbReference type="SMART" id="SM01381">
    <property type="entry name" value="7TM_GPCR_Srsx"/>
    <property type="match status" value="1"/>
</dbReference>
<evidence type="ECO:0000256" key="3">
    <source>
        <dbReference type="ARBA" id="ARBA00022692"/>
    </source>
</evidence>
<keyword evidence="6 11" id="KW-0472">Membrane</keyword>
<dbReference type="GO" id="GO:0005886">
    <property type="term" value="C:plasma membrane"/>
    <property type="evidence" value="ECO:0007669"/>
    <property type="project" value="UniProtKB-SubCell"/>
</dbReference>
<dbReference type="OrthoDB" id="5959645at2759"/>
<dbReference type="PROSITE" id="PS00237">
    <property type="entry name" value="G_PROTEIN_RECEP_F1_1"/>
    <property type="match status" value="1"/>
</dbReference>
<dbReference type="Pfam" id="PF00001">
    <property type="entry name" value="7tm_1"/>
    <property type="match status" value="1"/>
</dbReference>
<dbReference type="PRINTS" id="PR00237">
    <property type="entry name" value="GPCRRHODOPSN"/>
</dbReference>
<dbReference type="STRING" id="307972.A0A2G8JWB1"/>
<evidence type="ECO:0000256" key="6">
    <source>
        <dbReference type="ARBA" id="ARBA00023136"/>
    </source>
</evidence>
<organism evidence="13 14">
    <name type="scientific">Stichopus japonicus</name>
    <name type="common">Sea cucumber</name>
    <dbReference type="NCBI Taxonomy" id="307972"/>
    <lineage>
        <taxon>Eukaryota</taxon>
        <taxon>Metazoa</taxon>
        <taxon>Echinodermata</taxon>
        <taxon>Eleutherozoa</taxon>
        <taxon>Echinozoa</taxon>
        <taxon>Holothuroidea</taxon>
        <taxon>Aspidochirotacea</taxon>
        <taxon>Aspidochirotida</taxon>
        <taxon>Stichopodidae</taxon>
        <taxon>Apostichopus</taxon>
    </lineage>
</organism>
<feature type="transmembrane region" description="Helical" evidence="11">
    <location>
        <begin position="106"/>
        <end position="125"/>
    </location>
</feature>
<evidence type="ECO:0000313" key="14">
    <source>
        <dbReference type="Proteomes" id="UP000230750"/>
    </source>
</evidence>
<proteinExistence type="inferred from homology"/>
<dbReference type="GO" id="GO:0004930">
    <property type="term" value="F:G protein-coupled receptor activity"/>
    <property type="evidence" value="ECO:0007669"/>
    <property type="project" value="UniProtKB-KW"/>
</dbReference>
<keyword evidence="8 9" id="KW-0807">Transducer</keyword>
<feature type="domain" description="G-protein coupled receptors family 1 profile" evidence="12">
    <location>
        <begin position="86"/>
        <end position="420"/>
    </location>
</feature>
<dbReference type="InterPro" id="IPR017452">
    <property type="entry name" value="GPCR_Rhodpsn_7TM"/>
</dbReference>
<keyword evidence="3 9" id="KW-0812">Transmembrane</keyword>
<comment type="subcellular location">
    <subcellularLocation>
        <location evidence="1">Cell membrane</location>
        <topology evidence="1">Multi-pass membrane protein</topology>
    </subcellularLocation>
</comment>
<evidence type="ECO:0000313" key="13">
    <source>
        <dbReference type="EMBL" id="PIK40022.1"/>
    </source>
</evidence>
<feature type="transmembrane region" description="Helical" evidence="11">
    <location>
        <begin position="401"/>
        <end position="419"/>
    </location>
</feature>
<keyword evidence="2" id="KW-1003">Cell membrane</keyword>
<dbReference type="InterPro" id="IPR000276">
    <property type="entry name" value="GPCR_Rhodpsn"/>
</dbReference>
<dbReference type="Gene3D" id="1.20.1070.10">
    <property type="entry name" value="Rhodopsin 7-helix transmembrane proteins"/>
    <property type="match status" value="1"/>
</dbReference>
<evidence type="ECO:0000256" key="5">
    <source>
        <dbReference type="ARBA" id="ARBA00023040"/>
    </source>
</evidence>
<gene>
    <name evidence="13" type="ORF">BSL78_23126</name>
</gene>
<feature type="compositionally biased region" description="Basic and acidic residues" evidence="10">
    <location>
        <begin position="336"/>
        <end position="358"/>
    </location>
</feature>
<dbReference type="PANTHER" id="PTHR24248">
    <property type="entry name" value="ADRENERGIC RECEPTOR-RELATED G-PROTEIN COUPLED RECEPTOR"/>
    <property type="match status" value="1"/>
</dbReference>
<sequence>MMHKCRHENIIPGIWWGGYGVLHPSTHFHGGIYPPFPPGSPPMVDDSFGGWKIFLYCHQVDKTAMQFLEIFAVIVIFLICILGVTGNVLVVTAVFRNVNLRTLTNFLLVSLAVADIIICTLVMPLAAISDFVTTSWYFGDFMCDVWIAVDVNVSTASTWHLCFISIDRYIAVSYPIWYSVNRKSSGIAWMMIGVIWSLSFMLSILTVVPIDGFKSYYFCAVNKDHSLAKLGTFVAFYIPGSLIIVLYVLLTRATLRLGRVHTEQRNINRKGKEMITKSNGTRLTETGKGRIEKPCGAKIPITEAGKGIWVEEPPTGTKTLIAETGAVRMGTPNGNDKCETSNDNVDTDRERTTTRKGPENGNSTESGNKNIGNENRKTEREDKITRRKRLMPAGVTRERKVVVVIAVVLTCFWFVGCLLR</sequence>